<gene>
    <name evidence="1" type="ORF">C4544_02495</name>
</gene>
<reference evidence="1 2" key="1">
    <citation type="journal article" date="2017" name="ISME J.">
        <title>Energy and carbon metabolisms in a deep terrestrial subsurface fluid microbial community.</title>
        <authorList>
            <person name="Momper L."/>
            <person name="Jungbluth S.P."/>
            <person name="Lee M.D."/>
            <person name="Amend J.P."/>
        </authorList>
    </citation>
    <scope>NUCLEOTIDE SEQUENCE [LARGE SCALE GENOMIC DNA]</scope>
    <source>
        <strain evidence="1">SURF_29</strain>
    </source>
</reference>
<evidence type="ECO:0000313" key="1">
    <source>
        <dbReference type="EMBL" id="RJO61579.1"/>
    </source>
</evidence>
<sequence>MIQYLKRLKQIPLFAIKVRTSTELAPQGCIFPVKTDGNLKDSTVYQNCFLKFENLNLFRISKLGLRNSKLRF</sequence>
<protein>
    <submittedName>
        <fullName evidence="1">Uncharacterized protein</fullName>
    </submittedName>
</protein>
<proteinExistence type="predicted"/>
<comment type="caution">
    <text evidence="1">The sequence shown here is derived from an EMBL/GenBank/DDBJ whole genome shotgun (WGS) entry which is preliminary data.</text>
</comment>
<organism evidence="1 2">
    <name type="scientific">candidate division WS5 bacterium</name>
    <dbReference type="NCBI Taxonomy" id="2093353"/>
    <lineage>
        <taxon>Bacteria</taxon>
        <taxon>candidate division WS5</taxon>
    </lineage>
</organism>
<evidence type="ECO:0000313" key="2">
    <source>
        <dbReference type="Proteomes" id="UP000285655"/>
    </source>
</evidence>
<dbReference type="Proteomes" id="UP000285655">
    <property type="component" value="Unassembled WGS sequence"/>
</dbReference>
<dbReference type="EMBL" id="QZJW01000017">
    <property type="protein sequence ID" value="RJO61579.1"/>
    <property type="molecule type" value="Genomic_DNA"/>
</dbReference>
<accession>A0A419DEP9</accession>
<name>A0A419DEP9_9BACT</name>
<dbReference type="AlphaFoldDB" id="A0A419DEP9"/>